<dbReference type="PROSITE" id="PS51450">
    <property type="entry name" value="LRR"/>
    <property type="match status" value="3"/>
</dbReference>
<comment type="similarity">
    <text evidence="2">Belongs to the RLP family.</text>
</comment>
<dbReference type="InterPro" id="IPR032675">
    <property type="entry name" value="LRR_dom_sf"/>
</dbReference>
<dbReference type="InterPro" id="IPR051502">
    <property type="entry name" value="RLP_Defense_Trigger"/>
</dbReference>
<dbReference type="SMART" id="SM00369">
    <property type="entry name" value="LRR_TYP"/>
    <property type="match status" value="11"/>
</dbReference>
<dbReference type="InterPro" id="IPR013210">
    <property type="entry name" value="LRR_N_plant-typ"/>
</dbReference>
<proteinExistence type="inferred from homology"/>
<keyword evidence="13" id="KW-1185">Reference proteome</keyword>
<keyword evidence="6 9" id="KW-1133">Transmembrane helix</keyword>
<keyword evidence="4 9" id="KW-0812">Transmembrane</keyword>
<feature type="domain" description="Leucine-rich repeat-containing N-terminal plant-type" evidence="11">
    <location>
        <begin position="28"/>
        <end position="68"/>
    </location>
</feature>
<accession>A0ABQ9KCE1</accession>
<dbReference type="Pfam" id="PF13855">
    <property type="entry name" value="LRR_8"/>
    <property type="match status" value="3"/>
</dbReference>
<organism evidence="12 13">
    <name type="scientific">Hevea brasiliensis</name>
    <name type="common">Para rubber tree</name>
    <name type="synonym">Siphonia brasiliensis</name>
    <dbReference type="NCBI Taxonomy" id="3981"/>
    <lineage>
        <taxon>Eukaryota</taxon>
        <taxon>Viridiplantae</taxon>
        <taxon>Streptophyta</taxon>
        <taxon>Embryophyta</taxon>
        <taxon>Tracheophyta</taxon>
        <taxon>Spermatophyta</taxon>
        <taxon>Magnoliopsida</taxon>
        <taxon>eudicotyledons</taxon>
        <taxon>Gunneridae</taxon>
        <taxon>Pentapetalae</taxon>
        <taxon>rosids</taxon>
        <taxon>fabids</taxon>
        <taxon>Malpighiales</taxon>
        <taxon>Euphorbiaceae</taxon>
        <taxon>Crotonoideae</taxon>
        <taxon>Micrandreae</taxon>
        <taxon>Hevea</taxon>
    </lineage>
</organism>
<evidence type="ECO:0000313" key="12">
    <source>
        <dbReference type="EMBL" id="KAJ9134913.1"/>
    </source>
</evidence>
<keyword evidence="10" id="KW-0732">Signal</keyword>
<protein>
    <recommendedName>
        <fullName evidence="11">Leucine-rich repeat-containing N-terminal plant-type domain-containing protein</fullName>
    </recommendedName>
</protein>
<feature type="transmembrane region" description="Helical" evidence="9">
    <location>
        <begin position="891"/>
        <end position="913"/>
    </location>
</feature>
<evidence type="ECO:0000259" key="11">
    <source>
        <dbReference type="Pfam" id="PF08263"/>
    </source>
</evidence>
<dbReference type="Proteomes" id="UP001174677">
    <property type="component" value="Chromosome 18"/>
</dbReference>
<comment type="caution">
    <text evidence="12">The sequence shown here is derived from an EMBL/GenBank/DDBJ whole genome shotgun (WGS) entry which is preliminary data.</text>
</comment>
<evidence type="ECO:0000256" key="3">
    <source>
        <dbReference type="ARBA" id="ARBA00022614"/>
    </source>
</evidence>
<evidence type="ECO:0000256" key="10">
    <source>
        <dbReference type="SAM" id="SignalP"/>
    </source>
</evidence>
<dbReference type="Pfam" id="PF08263">
    <property type="entry name" value="LRRNT_2"/>
    <property type="match status" value="1"/>
</dbReference>
<dbReference type="SUPFAM" id="SSF52058">
    <property type="entry name" value="L domain-like"/>
    <property type="match status" value="2"/>
</dbReference>
<keyword evidence="3" id="KW-0433">Leucine-rich repeat</keyword>
<evidence type="ECO:0000256" key="4">
    <source>
        <dbReference type="ARBA" id="ARBA00022692"/>
    </source>
</evidence>
<keyword evidence="5" id="KW-0677">Repeat</keyword>
<dbReference type="PRINTS" id="PR00019">
    <property type="entry name" value="LEURICHRPT"/>
</dbReference>
<evidence type="ECO:0000256" key="6">
    <source>
        <dbReference type="ARBA" id="ARBA00022989"/>
    </source>
</evidence>
<dbReference type="Gene3D" id="3.80.10.10">
    <property type="entry name" value="Ribonuclease Inhibitor"/>
    <property type="match status" value="4"/>
</dbReference>
<reference evidence="12 13" key="1">
    <citation type="journal article" date="2023" name="Plant Biotechnol. J.">
        <title>Chromosome-level wild Hevea brasiliensis genome provides new tools for genomic-assisted breeding and valuable loci to elevate rubber yield.</title>
        <authorList>
            <person name="Cheng H."/>
            <person name="Song X."/>
            <person name="Hu Y."/>
            <person name="Wu T."/>
            <person name="Yang Q."/>
            <person name="An Z."/>
            <person name="Feng S."/>
            <person name="Deng Z."/>
            <person name="Wu W."/>
            <person name="Zeng X."/>
            <person name="Tu M."/>
            <person name="Wang X."/>
            <person name="Huang H."/>
        </authorList>
    </citation>
    <scope>NUCLEOTIDE SEQUENCE [LARGE SCALE GENOMIC DNA]</scope>
    <source>
        <strain evidence="12">MT/VB/25A 57/8</strain>
    </source>
</reference>
<evidence type="ECO:0000256" key="9">
    <source>
        <dbReference type="SAM" id="Phobius"/>
    </source>
</evidence>
<evidence type="ECO:0000256" key="7">
    <source>
        <dbReference type="ARBA" id="ARBA00023136"/>
    </source>
</evidence>
<gene>
    <name evidence="12" type="ORF">P3X46_032154</name>
</gene>
<dbReference type="Pfam" id="PF00560">
    <property type="entry name" value="LRR_1"/>
    <property type="match status" value="6"/>
</dbReference>
<name>A0ABQ9KCE1_HEVBR</name>
<evidence type="ECO:0000256" key="2">
    <source>
        <dbReference type="ARBA" id="ARBA00009592"/>
    </source>
</evidence>
<feature type="signal peptide" evidence="10">
    <location>
        <begin position="1"/>
        <end position="19"/>
    </location>
</feature>
<keyword evidence="8" id="KW-0325">Glycoprotein</keyword>
<comment type="subcellular location">
    <subcellularLocation>
        <location evidence="1">Cell membrane</location>
        <topology evidence="1">Single-pass type I membrane protein</topology>
    </subcellularLocation>
</comment>
<dbReference type="InterPro" id="IPR003591">
    <property type="entry name" value="Leu-rich_rpt_typical-subtyp"/>
</dbReference>
<dbReference type="InterPro" id="IPR001611">
    <property type="entry name" value="Leu-rich_rpt"/>
</dbReference>
<keyword evidence="7 9" id="KW-0472">Membrane</keyword>
<evidence type="ECO:0000256" key="5">
    <source>
        <dbReference type="ARBA" id="ARBA00022737"/>
    </source>
</evidence>
<dbReference type="PANTHER" id="PTHR48062:SF21">
    <property type="entry name" value="RECEPTOR-LIKE PROTEIN 12"/>
    <property type="match status" value="1"/>
</dbReference>
<dbReference type="EMBL" id="JARPOI010000018">
    <property type="protein sequence ID" value="KAJ9134913.1"/>
    <property type="molecule type" value="Genomic_DNA"/>
</dbReference>
<evidence type="ECO:0000256" key="1">
    <source>
        <dbReference type="ARBA" id="ARBA00004251"/>
    </source>
</evidence>
<feature type="chain" id="PRO_5045358765" description="Leucine-rich repeat-containing N-terminal plant-type domain-containing protein" evidence="10">
    <location>
        <begin position="20"/>
        <end position="947"/>
    </location>
</feature>
<sequence length="947" mass="106636">MRLIKELLVALVITSLLEGWWSCDGCLENERNALLQLKASFNYPERMSLSSWGLYTDDYCKWENIHCNSTTGRVSKLSIWSDIRRFTEWCFNASLFLPFQELTILSLRHNHIIDCNKSIVSSIGHLSTLKSLNLASNGLVNITDIQGLSRLENLEYLDLSSNNFNNSIVPFLSVFSLLKSLNLGYNRLESAIDIHDLDALGNLEELRLGGNQITKVVASRDIRISRNLSSLILDYNTAMDRSIQLELLGAYPFLKTLSLQHNSFKGGLCELIHLQEIDISNNNLSGTLPSCLANLTSLQRLDLSSNHFTGYISLSPLRTLTSLHILQLSSNLFQIPISLLPFFNHSKLKFLYCYGNEIYADIDMPNLTPKFQLENLDFSGQGDGGVFPKFLYYQHKLQYVDMSNIKMKGEFPHWLIGNNSKLDTLSLANCSLSGPLHLPIHSHVYISHLDLFSNYFTGSIPTEIGVSFPNLDSLYLSRNGLIGGIPSSIGKMSLLRVLELSNNRLSGIIPQDLTVGCISLSNLILSNNNLQGQIFPKHADFKELKLLWLDGNQFTGSIPYGIVNCTGLQILDVSDNHLSGSIPGWIRNLTSLEVMDLSQNNFSGNLPSNFGPQWIREVYLSKNRLQGALTNAFCNCSELMILDLRHNYFSGRVPEWIDKFSELSYLLLGYNNLEGEIPIQLCNLRQLSLVDLSNNNLSGHILPCISAASNWQKKVASYGYPGTYMKQPLEFTTKRVSYYFQGSILKLISGLDLSCNNLTGKIPTEIGNLRMIQVLNLSHNRLTGLIPQSFSSLSQIESLDLSYNNLNGKIPQLTQLHFLAVFSVAHNNLSGKTPEMVAQFATFENSSYEGNPFLCGPPLSKSCFPSPVTPRVPEEDKTDHKKDGGFMDMDAFYVSFLISYAIVLLTIAVVLYINPYWRRAWFYMMETSLTNFYYFLADNIPFVFRCY</sequence>
<dbReference type="PANTHER" id="PTHR48062">
    <property type="entry name" value="RECEPTOR-LIKE PROTEIN 14"/>
    <property type="match status" value="1"/>
</dbReference>
<evidence type="ECO:0000313" key="13">
    <source>
        <dbReference type="Proteomes" id="UP001174677"/>
    </source>
</evidence>
<evidence type="ECO:0000256" key="8">
    <source>
        <dbReference type="ARBA" id="ARBA00023180"/>
    </source>
</evidence>